<sequence length="1362" mass="157170">MYRQNRSWMYQKHRDNYGIRSEFLNGVEDFIKFAQEQKNYMDGDKIRCPCTKCKNLQFKDVDQVVWDLYEKGFVANYYNWTSHGEPFDPSLLPQTVGSSRNVPTEMSGWGDYDQMTWDQRMAYDVYGASTMQFNPPQPFNDLPEASTSYQPDADEDQTFYQSAADEYPNSHVPHIEDLAERFQDVLKAADQPLYADCEGYSQLSAVTELMNIKSEYNLPESCMSRLLQSFGGMLPRDHNLPDSYYKMKQLMSQLGLPCIEIDACPEGCMLFWKDDVELETCKFCGGERYKHVPHRRKKPRKRSALSKLFYLPLAPRLQRMYASNATAKHMTWHVEHETKEGLISHPSDCEAWRHFDRCHPQFAMEPRNVRLGLCSDGFAAFGKFGKKFSCWPVMLTPYNLAPDMCMKSHFIFLTLICPGPSDPKKRIDIYLQPLIEEMKELWAIGTPTYDVSRDQMFIMKAAIIWTISDFPAYGMLSGWSTHGLMGCSICMDQSEANWLKFSGKPSYFDCHRKFLPMNHRYRKGKKSFIAGRVVRDPPPPRLTGEKVFNRVRRFPTAVQQPHGEPNGYCDTHKWTKRSIFWELPYWKDLLIRNNLDVMHVEKNVFDNIFNTVMDFTHKTKDGLASRKDMTIWCDRPELAVDLEYVGKKIPRAVYQLTSPQRESILEWLVSLNFPDGYCSNLSRCVDLDKQTMTSSMKTHDAHVIMQRLLPIALKEMLPADVWGCITEINQLFQSICSAVLDAESLRRLEDTVPILMCNLEKILPPSFFDVMEHLLIHLPYEALNGGPVFYRWMYRFERFLGDLKKKATNKAHIEASICQAYIQQETSTFSSFYFERELISKRKRPARNDDIGEDSYDKVVSIFNYPGRGKGAATYRYIVGGEMKIAHTYILMNCPEILPFYNEFRASLSAFPDDAIDAMVDSDFTLWYQQQIRYRGINDPLLVSLSWGPSSYAKVWHSYVINGYTYHTVEYGEGRPTMNSGLCVPTIGSDNSETNFFGFLHEILELQMPSHRWHFALDQAILKEYNSRISGWLRPTFRTARSTGKKPKFLGDDVWEMLCRHWATDASFLLRSEMGKANRASEKAKEVQWHGGRKPQSQHKKDLEGSGPVKKRVTPLKLMAHCWTKKGAMPPPCLSEIEKKYEEERGKRVDELADSDDELDENQDDEAILAATGVYKGRVPFMGSEGVRILEKTKGASSSSHSAYDDRVTRLEKLLEEREAEARRRDEEARIRDEEQRRTRERLEEMERQMRIFNATYRPSMHIQHPEMTPQVPFAGNMGNMGSMGSRGFANYSHISNNFPYGYYDDIPTPGAQAYRGSSRAGSRSGSRGGHRGGSRGHGRQPDHRDEPDDADADADADYDDH</sequence>
<dbReference type="InterPro" id="IPR029480">
    <property type="entry name" value="Transpos_assoc"/>
</dbReference>
<dbReference type="Pfam" id="PF02992">
    <property type="entry name" value="Transposase_21"/>
    <property type="match status" value="1"/>
</dbReference>
<dbReference type="PANTHER" id="PTHR10775:SF193">
    <property type="entry name" value="DUF4216 DOMAIN-CONTAINING PROTEIN"/>
    <property type="match status" value="1"/>
</dbReference>
<keyword evidence="1" id="KW-0175">Coiled coil</keyword>
<proteinExistence type="predicted"/>
<feature type="domain" description="Transposase-associated" evidence="4">
    <location>
        <begin position="6"/>
        <end position="85"/>
    </location>
</feature>
<evidence type="ECO:0000256" key="2">
    <source>
        <dbReference type="SAM" id="MobiDB-lite"/>
    </source>
</evidence>
<feature type="compositionally biased region" description="Low complexity" evidence="2">
    <location>
        <begin position="1316"/>
        <end position="1326"/>
    </location>
</feature>
<gene>
    <name evidence="5" type="ORF">CEURO_LOCUS3221</name>
</gene>
<evidence type="ECO:0000259" key="4">
    <source>
        <dbReference type="Pfam" id="PF13963"/>
    </source>
</evidence>
<evidence type="ECO:0000313" key="6">
    <source>
        <dbReference type="Proteomes" id="UP001152484"/>
    </source>
</evidence>
<dbReference type="Pfam" id="PF13960">
    <property type="entry name" value="DUF4218"/>
    <property type="match status" value="1"/>
</dbReference>
<accession>A0A9P1E0E8</accession>
<evidence type="ECO:0000259" key="3">
    <source>
        <dbReference type="Pfam" id="PF13960"/>
    </source>
</evidence>
<protein>
    <submittedName>
        <fullName evidence="5">Uncharacterized protein</fullName>
    </submittedName>
</protein>
<dbReference type="InterPro" id="IPR004242">
    <property type="entry name" value="Transposase_21"/>
</dbReference>
<name>A0A9P1E0E8_CUSEU</name>
<evidence type="ECO:0000256" key="1">
    <source>
        <dbReference type="SAM" id="Coils"/>
    </source>
</evidence>
<evidence type="ECO:0000313" key="5">
    <source>
        <dbReference type="EMBL" id="CAH9069429.1"/>
    </source>
</evidence>
<dbReference type="EMBL" id="CAMAPE010000005">
    <property type="protein sequence ID" value="CAH9069429.1"/>
    <property type="molecule type" value="Genomic_DNA"/>
</dbReference>
<dbReference type="InterPro" id="IPR025452">
    <property type="entry name" value="DUF4218"/>
</dbReference>
<comment type="caution">
    <text evidence="5">The sequence shown here is derived from an EMBL/GenBank/DDBJ whole genome shotgun (WGS) entry which is preliminary data.</text>
</comment>
<dbReference type="Pfam" id="PF03004">
    <property type="entry name" value="Transposase_24"/>
    <property type="match status" value="1"/>
</dbReference>
<dbReference type="Proteomes" id="UP001152484">
    <property type="component" value="Unassembled WGS sequence"/>
</dbReference>
<dbReference type="Pfam" id="PF13963">
    <property type="entry name" value="Transpos_assoc"/>
    <property type="match status" value="1"/>
</dbReference>
<feature type="coiled-coil region" evidence="1">
    <location>
        <begin position="1201"/>
        <end position="1256"/>
    </location>
</feature>
<dbReference type="OrthoDB" id="1071601at2759"/>
<feature type="domain" description="DUF4218" evidence="3">
    <location>
        <begin position="735"/>
        <end position="848"/>
    </location>
</feature>
<feature type="compositionally biased region" description="Acidic residues" evidence="2">
    <location>
        <begin position="1348"/>
        <end position="1362"/>
    </location>
</feature>
<feature type="region of interest" description="Disordered" evidence="2">
    <location>
        <begin position="1080"/>
        <end position="1110"/>
    </location>
</feature>
<organism evidence="5 6">
    <name type="scientific">Cuscuta europaea</name>
    <name type="common">European dodder</name>
    <dbReference type="NCBI Taxonomy" id="41803"/>
    <lineage>
        <taxon>Eukaryota</taxon>
        <taxon>Viridiplantae</taxon>
        <taxon>Streptophyta</taxon>
        <taxon>Embryophyta</taxon>
        <taxon>Tracheophyta</taxon>
        <taxon>Spermatophyta</taxon>
        <taxon>Magnoliopsida</taxon>
        <taxon>eudicotyledons</taxon>
        <taxon>Gunneridae</taxon>
        <taxon>Pentapetalae</taxon>
        <taxon>asterids</taxon>
        <taxon>lamiids</taxon>
        <taxon>Solanales</taxon>
        <taxon>Convolvulaceae</taxon>
        <taxon>Cuscuteae</taxon>
        <taxon>Cuscuta</taxon>
        <taxon>Cuscuta subgen. Cuscuta</taxon>
    </lineage>
</organism>
<feature type="compositionally biased region" description="Basic residues" evidence="2">
    <location>
        <begin position="1329"/>
        <end position="1339"/>
    </location>
</feature>
<keyword evidence="6" id="KW-1185">Reference proteome</keyword>
<feature type="region of interest" description="Disordered" evidence="2">
    <location>
        <begin position="1312"/>
        <end position="1362"/>
    </location>
</feature>
<dbReference type="PANTHER" id="PTHR10775">
    <property type="entry name" value="OS08G0208400 PROTEIN"/>
    <property type="match status" value="1"/>
</dbReference>
<dbReference type="InterPro" id="IPR004252">
    <property type="entry name" value="Probable_transposase_24"/>
</dbReference>
<reference evidence="5" key="1">
    <citation type="submission" date="2022-07" db="EMBL/GenBank/DDBJ databases">
        <authorList>
            <person name="Macas J."/>
            <person name="Novak P."/>
            <person name="Neumann P."/>
        </authorList>
    </citation>
    <scope>NUCLEOTIDE SEQUENCE</scope>
</reference>